<keyword evidence="1" id="KW-0812">Transmembrane</keyword>
<evidence type="ECO:0000313" key="2">
    <source>
        <dbReference type="EMBL" id="KAK8094662.1"/>
    </source>
</evidence>
<keyword evidence="1" id="KW-0472">Membrane</keyword>
<keyword evidence="3" id="KW-1185">Reference proteome</keyword>
<comment type="caution">
    <text evidence="2">The sequence shown here is derived from an EMBL/GenBank/DDBJ whole genome shotgun (WGS) entry which is preliminary data.</text>
</comment>
<dbReference type="GeneID" id="92038722"/>
<evidence type="ECO:0000313" key="3">
    <source>
        <dbReference type="Proteomes" id="UP001433268"/>
    </source>
</evidence>
<dbReference type="EMBL" id="JAQQWN010000002">
    <property type="protein sequence ID" value="KAK8094662.1"/>
    <property type="molecule type" value="Genomic_DNA"/>
</dbReference>
<dbReference type="RefSeq" id="XP_066675435.1">
    <property type="nucleotide sequence ID" value="XM_066805662.1"/>
</dbReference>
<gene>
    <name evidence="2" type="ORF">PG997_001347</name>
</gene>
<name>A0ABR1XD99_9PEZI</name>
<proteinExistence type="predicted"/>
<protein>
    <submittedName>
        <fullName evidence="2">Uncharacterized protein</fullName>
    </submittedName>
</protein>
<accession>A0ABR1XD99</accession>
<evidence type="ECO:0000256" key="1">
    <source>
        <dbReference type="SAM" id="Phobius"/>
    </source>
</evidence>
<dbReference type="Proteomes" id="UP001433268">
    <property type="component" value="Unassembled WGS sequence"/>
</dbReference>
<dbReference type="PANTHER" id="PTHR35394">
    <property type="entry name" value="DUF3176 DOMAIN-CONTAINING PROTEIN"/>
    <property type="match status" value="1"/>
</dbReference>
<reference evidence="2 3" key="1">
    <citation type="submission" date="2023-01" db="EMBL/GenBank/DDBJ databases">
        <title>Analysis of 21 Apiospora genomes using comparative genomics revels a genus with tremendous synthesis potential of carbohydrate active enzymes and secondary metabolites.</title>
        <authorList>
            <person name="Sorensen T."/>
        </authorList>
    </citation>
    <scope>NUCLEOTIDE SEQUENCE [LARGE SCALE GENOMIC DNA]</scope>
    <source>
        <strain evidence="2 3">CBS 114990</strain>
    </source>
</reference>
<organism evidence="2 3">
    <name type="scientific">Apiospora hydei</name>
    <dbReference type="NCBI Taxonomy" id="1337664"/>
    <lineage>
        <taxon>Eukaryota</taxon>
        <taxon>Fungi</taxon>
        <taxon>Dikarya</taxon>
        <taxon>Ascomycota</taxon>
        <taxon>Pezizomycotina</taxon>
        <taxon>Sordariomycetes</taxon>
        <taxon>Xylariomycetidae</taxon>
        <taxon>Amphisphaeriales</taxon>
        <taxon>Apiosporaceae</taxon>
        <taxon>Apiospora</taxon>
    </lineage>
</organism>
<keyword evidence="1" id="KW-1133">Transmembrane helix</keyword>
<sequence>MMANISAAMSYRMLSGPNSTATRVPVLNQQVMITVRWAWISLPALLVFTMCLFLAVIIYQTHRAEHLIWKSSLTPLLLSQDSYPMSMASQKPIWIQSYLKARTAVITNHLVE</sequence>
<dbReference type="PANTHER" id="PTHR35394:SF5">
    <property type="entry name" value="DUF3176 DOMAIN-CONTAINING PROTEIN"/>
    <property type="match status" value="1"/>
</dbReference>
<feature type="transmembrane region" description="Helical" evidence="1">
    <location>
        <begin position="37"/>
        <end position="59"/>
    </location>
</feature>